<reference evidence="1" key="1">
    <citation type="submission" date="2016-04" db="EMBL/GenBank/DDBJ databases">
        <authorList>
            <person name="Evans L.H."/>
            <person name="Alamgir A."/>
            <person name="Owens N."/>
            <person name="Weber N.D."/>
            <person name="Virtaneva K."/>
            <person name="Barbian K."/>
            <person name="Babar A."/>
            <person name="Rosenke K."/>
        </authorList>
    </citation>
    <scope>NUCLEOTIDE SEQUENCE</scope>
    <source>
        <strain evidence="1">86-2</strain>
    </source>
</reference>
<evidence type="ECO:0000313" key="1">
    <source>
        <dbReference type="EMBL" id="SBW02071.1"/>
    </source>
</evidence>
<accession>A0A212JRM6</accession>
<organism evidence="1">
    <name type="scientific">uncultured Dysgonomonas sp</name>
    <dbReference type="NCBI Taxonomy" id="206096"/>
    <lineage>
        <taxon>Bacteria</taxon>
        <taxon>Pseudomonadati</taxon>
        <taxon>Bacteroidota</taxon>
        <taxon>Bacteroidia</taxon>
        <taxon>Bacteroidales</taxon>
        <taxon>Dysgonomonadaceae</taxon>
        <taxon>Dysgonomonas</taxon>
        <taxon>environmental samples</taxon>
    </lineage>
</organism>
<dbReference type="SUPFAM" id="SSF56784">
    <property type="entry name" value="HAD-like"/>
    <property type="match status" value="1"/>
</dbReference>
<sequence>MDICIDFDGTCVTHEFPNIGKDIGAIPVLKELTDKGHRLILFTMRSDRKKKKKINGEEVIVEENVLTEAVKWFEDNGIPLYGIQKNPTQRFWTSSPKAYGHLYIDDAALGCPLVLDDPTSDRPYIDWVRIREILVDSGVL</sequence>
<name>A0A212JRM6_9BACT</name>
<dbReference type="EMBL" id="FLUL01000001">
    <property type="protein sequence ID" value="SBW02071.1"/>
    <property type="molecule type" value="Genomic_DNA"/>
</dbReference>
<gene>
    <name evidence="1" type="ORF">KL86DYS2_12178</name>
</gene>
<dbReference type="InterPro" id="IPR023214">
    <property type="entry name" value="HAD_sf"/>
</dbReference>
<dbReference type="RefSeq" id="WP_135105535.1">
    <property type="nucleotide sequence ID" value="NZ_CALESN010000004.1"/>
</dbReference>
<dbReference type="Gene3D" id="3.40.50.1000">
    <property type="entry name" value="HAD superfamily/HAD-like"/>
    <property type="match status" value="1"/>
</dbReference>
<dbReference type="AlphaFoldDB" id="A0A212JRM6"/>
<dbReference type="CDD" id="cd01427">
    <property type="entry name" value="HAD_like"/>
    <property type="match status" value="1"/>
</dbReference>
<proteinExistence type="predicted"/>
<protein>
    <submittedName>
        <fullName evidence="1">Uncharacterized protein</fullName>
    </submittedName>
</protein>
<dbReference type="InterPro" id="IPR036412">
    <property type="entry name" value="HAD-like_sf"/>
</dbReference>